<name>A0A8K0JRL8_9TREE</name>
<proteinExistence type="predicted"/>
<dbReference type="AlphaFoldDB" id="A0A8K0JRL8"/>
<dbReference type="Pfam" id="PF03992">
    <property type="entry name" value="ABM"/>
    <property type="match status" value="1"/>
</dbReference>
<gene>
    <name evidence="2" type="ORF">FFLO_03180</name>
</gene>
<dbReference type="SUPFAM" id="SSF54909">
    <property type="entry name" value="Dimeric alpha+beta barrel"/>
    <property type="match status" value="1"/>
</dbReference>
<reference evidence="2" key="1">
    <citation type="submission" date="2020-04" db="EMBL/GenBank/DDBJ databases">
        <title>Analysis of mating type loci in Filobasidium floriforme.</title>
        <authorList>
            <person name="Nowrousian M."/>
        </authorList>
    </citation>
    <scope>NUCLEOTIDE SEQUENCE</scope>
    <source>
        <strain evidence="2">CBS 6242</strain>
    </source>
</reference>
<dbReference type="PANTHER" id="PTHR37811">
    <property type="entry name" value="BLL5343 PROTEIN"/>
    <property type="match status" value="1"/>
</dbReference>
<organism evidence="2 3">
    <name type="scientific">Filobasidium floriforme</name>
    <dbReference type="NCBI Taxonomy" id="5210"/>
    <lineage>
        <taxon>Eukaryota</taxon>
        <taxon>Fungi</taxon>
        <taxon>Dikarya</taxon>
        <taxon>Basidiomycota</taxon>
        <taxon>Agaricomycotina</taxon>
        <taxon>Tremellomycetes</taxon>
        <taxon>Filobasidiales</taxon>
        <taxon>Filobasidiaceae</taxon>
        <taxon>Filobasidium</taxon>
    </lineage>
</organism>
<dbReference type="InterPro" id="IPR052936">
    <property type="entry name" value="Jasmonate_Hydroxylase-like"/>
</dbReference>
<dbReference type="InterPro" id="IPR007138">
    <property type="entry name" value="ABM_dom"/>
</dbReference>
<dbReference type="Gene3D" id="3.30.70.100">
    <property type="match status" value="1"/>
</dbReference>
<dbReference type="EMBL" id="JABELV010000056">
    <property type="protein sequence ID" value="KAG7548975.1"/>
    <property type="molecule type" value="Genomic_DNA"/>
</dbReference>
<keyword evidence="3" id="KW-1185">Reference proteome</keyword>
<evidence type="ECO:0000259" key="1">
    <source>
        <dbReference type="PROSITE" id="PS51725"/>
    </source>
</evidence>
<dbReference type="PROSITE" id="PS51725">
    <property type="entry name" value="ABM"/>
    <property type="match status" value="1"/>
</dbReference>
<evidence type="ECO:0000313" key="2">
    <source>
        <dbReference type="EMBL" id="KAG7548975.1"/>
    </source>
</evidence>
<feature type="domain" description="ABM" evidence="1">
    <location>
        <begin position="14"/>
        <end position="106"/>
    </location>
</feature>
<sequence>MTPEQLLPSLEPPYYAVIFVSRRTQDDPEGYSEASQRISDLAAQQPGYLGVHSSSSVDPTTGNVSGITVSYWKTERDIKNWKAVSEHRAAQQKGKEKWYDRYSTQVCKVERHYEGEKGR</sequence>
<dbReference type="PANTHER" id="PTHR37811:SF2">
    <property type="entry name" value="ABM DOMAIN-CONTAINING PROTEIN"/>
    <property type="match status" value="1"/>
</dbReference>
<protein>
    <recommendedName>
        <fullName evidence="1">ABM domain-containing protein</fullName>
    </recommendedName>
</protein>
<dbReference type="Proteomes" id="UP000812966">
    <property type="component" value="Unassembled WGS sequence"/>
</dbReference>
<accession>A0A8K0JRL8</accession>
<dbReference type="InterPro" id="IPR011008">
    <property type="entry name" value="Dimeric_a/b-barrel"/>
</dbReference>
<dbReference type="OrthoDB" id="10263341at2759"/>
<comment type="caution">
    <text evidence="2">The sequence shown here is derived from an EMBL/GenBank/DDBJ whole genome shotgun (WGS) entry which is preliminary data.</text>
</comment>
<evidence type="ECO:0000313" key="3">
    <source>
        <dbReference type="Proteomes" id="UP000812966"/>
    </source>
</evidence>